<evidence type="ECO:0000313" key="3">
    <source>
        <dbReference type="Proteomes" id="UP000654004"/>
    </source>
</evidence>
<keyword evidence="3" id="KW-1185">Reference proteome</keyword>
<evidence type="ECO:0000313" key="2">
    <source>
        <dbReference type="EMBL" id="GGP85060.1"/>
    </source>
</evidence>
<reference evidence="3" key="1">
    <citation type="journal article" date="2019" name="Int. J. Syst. Evol. Microbiol.">
        <title>The Global Catalogue of Microorganisms (GCM) 10K type strain sequencing project: providing services to taxonomists for standard genome sequencing and annotation.</title>
        <authorList>
            <consortium name="The Broad Institute Genomics Platform"/>
            <consortium name="The Broad Institute Genome Sequencing Center for Infectious Disease"/>
            <person name="Wu L."/>
            <person name="Ma J."/>
        </authorList>
    </citation>
    <scope>NUCLEOTIDE SEQUENCE [LARGE SCALE GENOMIC DNA]</scope>
    <source>
        <strain evidence="3">JCM 32305</strain>
    </source>
</reference>
<dbReference type="EMBL" id="BMQW01000004">
    <property type="protein sequence ID" value="GGP85060.1"/>
    <property type="molecule type" value="Genomic_DNA"/>
</dbReference>
<proteinExistence type="predicted"/>
<name>A0ABQ2QJV4_9GAMM</name>
<organism evidence="2 3">
    <name type="scientific">Shewanella ulleungensis</name>
    <dbReference type="NCBI Taxonomy" id="2282699"/>
    <lineage>
        <taxon>Bacteria</taxon>
        <taxon>Pseudomonadati</taxon>
        <taxon>Pseudomonadota</taxon>
        <taxon>Gammaproteobacteria</taxon>
        <taxon>Alteromonadales</taxon>
        <taxon>Shewanellaceae</taxon>
        <taxon>Shewanella</taxon>
    </lineage>
</organism>
<comment type="caution">
    <text evidence="2">The sequence shown here is derived from an EMBL/GenBank/DDBJ whole genome shotgun (WGS) entry which is preliminary data.</text>
</comment>
<dbReference type="Gene3D" id="3.40.50.12080">
    <property type="match status" value="2"/>
</dbReference>
<feature type="domain" description="Polysaccharide biosynthesis enzyme WcbI" evidence="1">
    <location>
        <begin position="7"/>
        <end position="211"/>
    </location>
</feature>
<accession>A0ABQ2QJV4</accession>
<dbReference type="InterPro" id="IPR041307">
    <property type="entry name" value="WcbI"/>
</dbReference>
<dbReference type="Pfam" id="PF18588">
    <property type="entry name" value="WcbI"/>
    <property type="match status" value="1"/>
</dbReference>
<dbReference type="RefSeq" id="WP_188955395.1">
    <property type="nucleotide sequence ID" value="NZ_BMQW01000004.1"/>
</dbReference>
<evidence type="ECO:0000259" key="1">
    <source>
        <dbReference type="Pfam" id="PF18588"/>
    </source>
</evidence>
<dbReference type="Proteomes" id="UP000654004">
    <property type="component" value="Unassembled WGS sequence"/>
</dbReference>
<gene>
    <name evidence="2" type="ORF">GCM10009410_17780</name>
</gene>
<protein>
    <recommendedName>
        <fullName evidence="1">Polysaccharide biosynthesis enzyme WcbI domain-containing protein</fullName>
    </recommendedName>
</protein>
<sequence>MANKKKVVVVGNCQARPIATLLEAMSEEIEVTKVAIVHLLNSEQEAEYKPFFEEADYIIAQLVSDNYPCEFVRSDKLSNQYGNKVIKVINLFFNGYFPDWRYLRIPTGGTLHGPMGDYHNSIIFHGWRNKKSIDSVIQKLKSQTYYSKIYMDADRASLNELVRREKNSDVNIVSYIKRIYKEKKLFFTFNHPTLELLSEYTKNIIAKLGLPLTSIKVPNREEPLDSLIISVIPLYKDLIGENIYQGMGELSSIGPYKYKGKKEYKIDFLVEEFYRFYDLNHGFDLKSLPATLDEKSVRFEIDSILYGESDLTEELAIKLSEDYILSSSIKLDYTDLEYIILFSSVDERIKARFFTLLIKLLVQDNKWSRLISLVASNTHIVRYPFVNAAICDAFFYNPDVFKQKCDENLQKIISCISQYQITINRLKIISVDNKSKFNEFRNNVRKYCDINNLNQCVIMFNAFLCYEDLKGYYLDFICLVEFKVGENDENYLSILIKLFDFFGVDFQTDMLILFLENKNIFLFDLIVSKSKFRNEIINSIELNESIKLEDKYLARRLLSTNRRFPSTKVKARLNEVKPKLAVCISGQLRGYKQTFQSINDALAPFFDFDVYISTWSSVGSRLPYPLVAADRVFEGSFLKCFKSVLSSGNVTWNDFCLMYPTLLTALQDNNSIDKDYINSAFKGANEVFLDIEDDITVELLSNQEKMYYKIARCYEMLEHNGKEEDYDFVLRARPDRKIEINDLSKLSDMLDIESSELFVDAPSRLHFFKGMTVGDTLAFGTPGIMSKYSIFYNHVKTEKIVIRPHNELAYYLYSLSIDTLTSAIIATGFYNPRLPQKTILEAIETDSSHRDSKVDKLFIEALTEDCLKK</sequence>